<dbReference type="PANTHER" id="PTHR37984:SF15">
    <property type="entry name" value="INTEGRASE CATALYTIC DOMAIN-CONTAINING PROTEIN"/>
    <property type="match status" value="1"/>
</dbReference>
<evidence type="ECO:0000313" key="4">
    <source>
        <dbReference type="Proteomes" id="UP000668214"/>
    </source>
</evidence>
<feature type="non-terminal residue" evidence="3">
    <location>
        <position position="361"/>
    </location>
</feature>
<evidence type="ECO:0000259" key="2">
    <source>
        <dbReference type="PROSITE" id="PS50994"/>
    </source>
</evidence>
<dbReference type="GO" id="GO:0003676">
    <property type="term" value="F:nucleic acid binding"/>
    <property type="evidence" value="ECO:0007669"/>
    <property type="project" value="InterPro"/>
</dbReference>
<feature type="domain" description="Integrase catalytic" evidence="2">
    <location>
        <begin position="163"/>
        <end position="324"/>
    </location>
</feature>
<reference evidence="3" key="1">
    <citation type="submission" date="2020-02" db="EMBL/GenBank/DDBJ databases">
        <title>Relaxed selection underlies rapid genomic changes in the transitions from sociality to social parasitism in ants.</title>
        <authorList>
            <person name="Bi X."/>
        </authorList>
    </citation>
    <scope>NUCLEOTIDE SEQUENCE</scope>
    <source>
        <strain evidence="3">BGI-DK2014c</strain>
        <tissue evidence="3">Whole body</tissue>
    </source>
</reference>
<gene>
    <name evidence="3" type="primary">Pol_5</name>
    <name evidence="3" type="ORF">G6Z78_0008669</name>
</gene>
<dbReference type="GO" id="GO:0015074">
    <property type="term" value="P:DNA integration"/>
    <property type="evidence" value="ECO:0007669"/>
    <property type="project" value="InterPro"/>
</dbReference>
<organism evidence="3 4">
    <name type="scientific">Pseudoatta argentina</name>
    <dbReference type="NCBI Taxonomy" id="621737"/>
    <lineage>
        <taxon>Eukaryota</taxon>
        <taxon>Metazoa</taxon>
        <taxon>Ecdysozoa</taxon>
        <taxon>Arthropoda</taxon>
        <taxon>Hexapoda</taxon>
        <taxon>Insecta</taxon>
        <taxon>Pterygota</taxon>
        <taxon>Neoptera</taxon>
        <taxon>Endopterygota</taxon>
        <taxon>Hymenoptera</taxon>
        <taxon>Apocrita</taxon>
        <taxon>Aculeata</taxon>
        <taxon>Formicoidea</taxon>
        <taxon>Formicidae</taxon>
        <taxon>Myrmicinae</taxon>
        <taxon>Pseudoatta</taxon>
    </lineage>
</organism>
<proteinExistence type="predicted"/>
<protein>
    <submittedName>
        <fullName evidence="3">POL4 protein</fullName>
    </submittedName>
</protein>
<feature type="region of interest" description="Disordered" evidence="1">
    <location>
        <begin position="83"/>
        <end position="146"/>
    </location>
</feature>
<evidence type="ECO:0000313" key="3">
    <source>
        <dbReference type="EMBL" id="KAG5317277.1"/>
    </source>
</evidence>
<accession>A0A836EZJ3</accession>
<keyword evidence="4" id="KW-1185">Reference proteome</keyword>
<dbReference type="InterPro" id="IPR001584">
    <property type="entry name" value="Integrase_cat-core"/>
</dbReference>
<dbReference type="Proteomes" id="UP000668214">
    <property type="component" value="Unassembled WGS sequence"/>
</dbReference>
<dbReference type="PROSITE" id="PS50994">
    <property type="entry name" value="INTEGRASE"/>
    <property type="match status" value="1"/>
</dbReference>
<dbReference type="EMBL" id="JAANIA010002149">
    <property type="protein sequence ID" value="KAG5317277.1"/>
    <property type="molecule type" value="Genomic_DNA"/>
</dbReference>
<name>A0A836EZJ3_9HYME</name>
<dbReference type="AlphaFoldDB" id="A0A836EZJ3"/>
<dbReference type="InterPro" id="IPR050951">
    <property type="entry name" value="Retrovirus_Pol_polyprotein"/>
</dbReference>
<dbReference type="SUPFAM" id="SSF53098">
    <property type="entry name" value="Ribonuclease H-like"/>
    <property type="match status" value="1"/>
</dbReference>
<comment type="caution">
    <text evidence="3">The sequence shown here is derived from an EMBL/GenBank/DDBJ whole genome shotgun (WGS) entry which is preliminary data.</text>
</comment>
<dbReference type="Gene3D" id="3.30.420.10">
    <property type="entry name" value="Ribonuclease H-like superfamily/Ribonuclease H"/>
    <property type="match status" value="1"/>
</dbReference>
<feature type="non-terminal residue" evidence="3">
    <location>
        <position position="1"/>
    </location>
</feature>
<dbReference type="PANTHER" id="PTHR37984">
    <property type="entry name" value="PROTEIN CBG26694"/>
    <property type="match status" value="1"/>
</dbReference>
<feature type="compositionally biased region" description="Polar residues" evidence="1">
    <location>
        <begin position="83"/>
        <end position="103"/>
    </location>
</feature>
<dbReference type="InterPro" id="IPR012337">
    <property type="entry name" value="RNaseH-like_sf"/>
</dbReference>
<evidence type="ECO:0000256" key="1">
    <source>
        <dbReference type="SAM" id="MobiDB-lite"/>
    </source>
</evidence>
<feature type="compositionally biased region" description="Basic and acidic residues" evidence="1">
    <location>
        <begin position="104"/>
        <end position="146"/>
    </location>
</feature>
<sequence length="361" mass="41620">EFDRMPFGLKNTYLGHVISKDGVKPDPKKLEAYTNKVGKTNANADALSRNSVDFSEENCNIISHNKPEPTKSKGKRLMQNPFNAISRQTRSQTRSKKVQSQELQQHENGRSKIEIRNDSPDKISSKKEKPEEKKDEEKKTRTENQRRKTRYIQQCLQCQPMTITDTPGSLFDKIAMDVVGPLSKTEKRNKRILTLQDQLIKFCMGILLPDQTAKAIAEAFVDKFICILEASKAILTYQGRNFISELIKKIAKLFRIRKRHTTAFHPQSNASLERFHHALGKYLKQYANDQKQWNRWIGLAIFNYNTSIHEATKHISYKLVFGKIARTSSNELLGPEDKLASYDEYRINLVMQLSKETLVKT</sequence>
<dbReference type="InterPro" id="IPR036397">
    <property type="entry name" value="RNaseH_sf"/>
</dbReference>